<keyword evidence="2" id="KW-1185">Reference proteome</keyword>
<evidence type="ECO:0000313" key="2">
    <source>
        <dbReference type="Proteomes" id="UP000265520"/>
    </source>
</evidence>
<evidence type="ECO:0000313" key="1">
    <source>
        <dbReference type="EMBL" id="MCI59944.1"/>
    </source>
</evidence>
<reference evidence="1 2" key="1">
    <citation type="journal article" date="2018" name="Front. Plant Sci.">
        <title>Red Clover (Trifolium pratense) and Zigzag Clover (T. medium) - A Picture of Genomic Similarities and Differences.</title>
        <authorList>
            <person name="Dluhosova J."/>
            <person name="Istvanek J."/>
            <person name="Nedelnik J."/>
            <person name="Repkova J."/>
        </authorList>
    </citation>
    <scope>NUCLEOTIDE SEQUENCE [LARGE SCALE GENOMIC DNA]</scope>
    <source>
        <strain evidence="2">cv. 10/8</strain>
        <tissue evidence="1">Leaf</tissue>
    </source>
</reference>
<sequence>MRENWRGSKSYGITISSGWCHMLANLPPWVVSLV</sequence>
<dbReference type="AlphaFoldDB" id="A0A392TH62"/>
<proteinExistence type="predicted"/>
<dbReference type="EMBL" id="LXQA010572434">
    <property type="protein sequence ID" value="MCI59944.1"/>
    <property type="molecule type" value="Genomic_DNA"/>
</dbReference>
<accession>A0A392TH62</accession>
<protein>
    <submittedName>
        <fullName evidence="1">Uncharacterized protein</fullName>
    </submittedName>
</protein>
<dbReference type="Proteomes" id="UP000265520">
    <property type="component" value="Unassembled WGS sequence"/>
</dbReference>
<comment type="caution">
    <text evidence="1">The sequence shown here is derived from an EMBL/GenBank/DDBJ whole genome shotgun (WGS) entry which is preliminary data.</text>
</comment>
<name>A0A392TH62_9FABA</name>
<feature type="non-terminal residue" evidence="1">
    <location>
        <position position="34"/>
    </location>
</feature>
<organism evidence="1 2">
    <name type="scientific">Trifolium medium</name>
    <dbReference type="NCBI Taxonomy" id="97028"/>
    <lineage>
        <taxon>Eukaryota</taxon>
        <taxon>Viridiplantae</taxon>
        <taxon>Streptophyta</taxon>
        <taxon>Embryophyta</taxon>
        <taxon>Tracheophyta</taxon>
        <taxon>Spermatophyta</taxon>
        <taxon>Magnoliopsida</taxon>
        <taxon>eudicotyledons</taxon>
        <taxon>Gunneridae</taxon>
        <taxon>Pentapetalae</taxon>
        <taxon>rosids</taxon>
        <taxon>fabids</taxon>
        <taxon>Fabales</taxon>
        <taxon>Fabaceae</taxon>
        <taxon>Papilionoideae</taxon>
        <taxon>50 kb inversion clade</taxon>
        <taxon>NPAAA clade</taxon>
        <taxon>Hologalegina</taxon>
        <taxon>IRL clade</taxon>
        <taxon>Trifolieae</taxon>
        <taxon>Trifolium</taxon>
    </lineage>
</organism>